<dbReference type="PANTHER" id="PTHR34724:SF2">
    <property type="entry name" value="OS12G0596101 PROTEIN"/>
    <property type="match status" value="1"/>
</dbReference>
<dbReference type="PANTHER" id="PTHR34724">
    <property type="entry name" value="OS12G0596101 PROTEIN"/>
    <property type="match status" value="1"/>
</dbReference>
<reference evidence="2" key="1">
    <citation type="journal article" date="2016" name="Genome Announc.">
        <title>Draft genome sequences of fungus Aspergillus calidoustus.</title>
        <authorList>
            <person name="Horn F."/>
            <person name="Linde J."/>
            <person name="Mattern D.J."/>
            <person name="Walther G."/>
            <person name="Guthke R."/>
            <person name="Scherlach K."/>
            <person name="Martin K."/>
            <person name="Brakhage A.A."/>
            <person name="Petzke L."/>
            <person name="Valiante V."/>
        </authorList>
    </citation>
    <scope>NUCLEOTIDE SEQUENCE [LARGE SCALE GENOMIC DNA]</scope>
    <source>
        <strain evidence="2">SF006504</strain>
    </source>
</reference>
<accession>A0A0U5C6M0</accession>
<organism evidence="1 2">
    <name type="scientific">Aspergillus calidoustus</name>
    <dbReference type="NCBI Taxonomy" id="454130"/>
    <lineage>
        <taxon>Eukaryota</taxon>
        <taxon>Fungi</taxon>
        <taxon>Dikarya</taxon>
        <taxon>Ascomycota</taxon>
        <taxon>Pezizomycotina</taxon>
        <taxon>Eurotiomycetes</taxon>
        <taxon>Eurotiomycetidae</taxon>
        <taxon>Eurotiales</taxon>
        <taxon>Aspergillaceae</taxon>
        <taxon>Aspergillus</taxon>
        <taxon>Aspergillus subgen. Nidulantes</taxon>
    </lineage>
</organism>
<dbReference type="OrthoDB" id="88410at2759"/>
<gene>
    <name evidence="1" type="ORF">ASPCAL05127</name>
</gene>
<proteinExistence type="predicted"/>
<keyword evidence="2" id="KW-1185">Reference proteome</keyword>
<protein>
    <submittedName>
        <fullName evidence="1">Uncharacterized protein</fullName>
    </submittedName>
</protein>
<dbReference type="EMBL" id="CDMC01000004">
    <property type="protein sequence ID" value="CEL03993.1"/>
    <property type="molecule type" value="Genomic_DNA"/>
</dbReference>
<sequence length="54" mass="5927">MCMKATCATCQKTTWWGCGAHIPAVLDSVPESERCTCTPKVERDGKEYPPKGSH</sequence>
<evidence type="ECO:0000313" key="1">
    <source>
        <dbReference type="EMBL" id="CEL03993.1"/>
    </source>
</evidence>
<name>A0A0U5C6M0_ASPCI</name>
<dbReference type="OMA" id="MCKKASC"/>
<evidence type="ECO:0000313" key="2">
    <source>
        <dbReference type="Proteomes" id="UP000054771"/>
    </source>
</evidence>
<dbReference type="Proteomes" id="UP000054771">
    <property type="component" value="Unassembled WGS sequence"/>
</dbReference>
<dbReference type="AlphaFoldDB" id="A0A0U5C6M0"/>